<dbReference type="PANTHER" id="PTHR42754:SF1">
    <property type="entry name" value="LIPOPROTEIN"/>
    <property type="match status" value="1"/>
</dbReference>
<protein>
    <submittedName>
        <fullName evidence="1">Uncharacterized protein</fullName>
    </submittedName>
</protein>
<organism evidence="1 2">
    <name type="scientific">Adhaeribacter pallidiroseus</name>
    <dbReference type="NCBI Taxonomy" id="2072847"/>
    <lineage>
        <taxon>Bacteria</taxon>
        <taxon>Pseudomonadati</taxon>
        <taxon>Bacteroidota</taxon>
        <taxon>Cytophagia</taxon>
        <taxon>Cytophagales</taxon>
        <taxon>Hymenobacteraceae</taxon>
        <taxon>Adhaeribacter</taxon>
    </lineage>
</organism>
<name>A0A369QR41_9BACT</name>
<accession>A0A369QR41</accession>
<keyword evidence="2" id="KW-1185">Reference proteome</keyword>
<evidence type="ECO:0000313" key="1">
    <source>
        <dbReference type="EMBL" id="RDC65299.1"/>
    </source>
</evidence>
<dbReference type="SUPFAM" id="SSF101898">
    <property type="entry name" value="NHL repeat"/>
    <property type="match status" value="1"/>
</dbReference>
<sequence length="510" mass="55421">MLTDGCYGKNAIKDYWIIKIDANGKKLWDKTFGGDQEEILTSLIATRDGGYLLGGISQSGKSGDKSEPALANGDYDYWLVKIDAAGNKVWDKTLGTTNADFLTSLIAAPDGGYLLGDNNFSVTKIDATGKLTWKKSFLSATNSFSPNLKALLLTSDGNYLLGGGSYIKTNYNYRVLKLDTNGDLVWDKSYGGASSDQLEALVAAPDGGYLLGGTSNSTATGDKTDNPRGTAGQSDYWILKIDSNGTKEWDQTLGGAQADELADLISTPDGGYLLGGTSTSSNNAFNMYEKSEPLRGYRDYWVVKVDGQGKKEWDKTAGSYLPDLLSTIIVDAKGDYLLGGTSYSDIGGDKSEARKGLQDYWVIKLQDKTPLVTTTWDMRYGGYGTDNLSSLIQTADGGYLSGGYTNSGATGDKSQPSQGKNDYWIVKSDKKGQKEWDKRYGGYSDDYLNQVLQTPDGGYLLAGSSYSQQSGDKSQASRGDRDYWIVKTDKWGQKEWDQRYGGTGKMNSRK</sequence>
<evidence type="ECO:0000313" key="2">
    <source>
        <dbReference type="Proteomes" id="UP000253919"/>
    </source>
</evidence>
<dbReference type="EMBL" id="QASA01000001">
    <property type="protein sequence ID" value="RDC65299.1"/>
    <property type="molecule type" value="Genomic_DNA"/>
</dbReference>
<dbReference type="OrthoDB" id="9811934at2"/>
<comment type="caution">
    <text evidence="1">The sequence shown here is derived from an EMBL/GenBank/DDBJ whole genome shotgun (WGS) entry which is preliminary data.</text>
</comment>
<gene>
    <name evidence="1" type="ORF">AHMF7616_03929</name>
</gene>
<dbReference type="AlphaFoldDB" id="A0A369QR41"/>
<proteinExistence type="predicted"/>
<dbReference type="Proteomes" id="UP000253919">
    <property type="component" value="Unassembled WGS sequence"/>
</dbReference>
<reference evidence="1 2" key="1">
    <citation type="submission" date="2018-04" db="EMBL/GenBank/DDBJ databases">
        <title>Adhaeribacter sp. HMF7616 genome sequencing and assembly.</title>
        <authorList>
            <person name="Kang H."/>
            <person name="Kang J."/>
            <person name="Cha I."/>
            <person name="Kim H."/>
            <person name="Joh K."/>
        </authorList>
    </citation>
    <scope>NUCLEOTIDE SEQUENCE [LARGE SCALE GENOMIC DNA]</scope>
    <source>
        <strain evidence="1 2">HMF7616</strain>
    </source>
</reference>
<dbReference type="RefSeq" id="WP_115374328.1">
    <property type="nucleotide sequence ID" value="NZ_QASA01000001.1"/>
</dbReference>
<dbReference type="PANTHER" id="PTHR42754">
    <property type="entry name" value="ENDOGLUCANASE"/>
    <property type="match status" value="1"/>
</dbReference>